<comment type="caution">
    <text evidence="5">The sequence shown here is derived from an EMBL/GenBank/DDBJ whole genome shotgun (WGS) entry which is preliminary data.</text>
</comment>
<dbReference type="SUPFAM" id="SSF118196">
    <property type="entry name" value="YaeB-like"/>
    <property type="match status" value="1"/>
</dbReference>
<gene>
    <name evidence="4" type="ORF">Alo02nite_09270</name>
    <name evidence="5" type="ORF">BJ964_007657</name>
</gene>
<dbReference type="Pfam" id="PF01980">
    <property type="entry name" value="TrmO_N"/>
    <property type="match status" value="1"/>
</dbReference>
<protein>
    <submittedName>
        <fullName evidence="4">tRNA (N6-threonylcarbamoyladenosine(37)-N6)-methyltransferase TrmO</fullName>
    </submittedName>
    <submittedName>
        <fullName evidence="5">tRNA-Thr(GGU) m(6)t(6)A37 methyltransferase TsaA</fullName>
    </submittedName>
</protein>
<dbReference type="GO" id="GO:0032259">
    <property type="term" value="P:methylation"/>
    <property type="evidence" value="ECO:0007669"/>
    <property type="project" value="UniProtKB-KW"/>
</dbReference>
<dbReference type="InterPro" id="IPR036413">
    <property type="entry name" value="YaeB-like_sf"/>
</dbReference>
<keyword evidence="7" id="KW-1185">Reference proteome</keyword>
<evidence type="ECO:0000256" key="1">
    <source>
        <dbReference type="ARBA" id="ARBA00022691"/>
    </source>
</evidence>
<proteinExistence type="inferred from homology"/>
<reference evidence="4 7" key="2">
    <citation type="submission" date="2021-01" db="EMBL/GenBank/DDBJ databases">
        <title>Whole genome shotgun sequence of Actinoplanes lobatus NBRC 12513.</title>
        <authorList>
            <person name="Komaki H."/>
            <person name="Tamura T."/>
        </authorList>
    </citation>
    <scope>NUCLEOTIDE SEQUENCE [LARGE SCALE GENOMIC DNA]</scope>
    <source>
        <strain evidence="4 7">NBRC 12513</strain>
    </source>
</reference>
<dbReference type="AlphaFoldDB" id="A0A7W7MKL8"/>
<keyword evidence="5" id="KW-0489">Methyltransferase</keyword>
<evidence type="ECO:0000313" key="5">
    <source>
        <dbReference type="EMBL" id="MBB4753496.1"/>
    </source>
</evidence>
<keyword evidence="5" id="KW-0808">Transferase</keyword>
<feature type="domain" description="TsaA-like" evidence="3">
    <location>
        <begin position="1"/>
        <end position="134"/>
    </location>
</feature>
<dbReference type="GO" id="GO:0008168">
    <property type="term" value="F:methyltransferase activity"/>
    <property type="evidence" value="ECO:0007669"/>
    <property type="project" value="UniProtKB-KW"/>
</dbReference>
<dbReference type="Gene3D" id="2.40.30.70">
    <property type="entry name" value="YaeB-like"/>
    <property type="match status" value="1"/>
</dbReference>
<dbReference type="EMBL" id="JACHNC010000001">
    <property type="protein sequence ID" value="MBB4753496.1"/>
    <property type="molecule type" value="Genomic_DNA"/>
</dbReference>
<dbReference type="CDD" id="cd09281">
    <property type="entry name" value="UPF0066"/>
    <property type="match status" value="1"/>
</dbReference>
<comment type="similarity">
    <text evidence="2">Belongs to the tRNA methyltransferase O family.</text>
</comment>
<dbReference type="InterPro" id="IPR036414">
    <property type="entry name" value="YaeB_N_sf"/>
</dbReference>
<dbReference type="RefSeq" id="WP_188125187.1">
    <property type="nucleotide sequence ID" value="NZ_BOMP01000016.1"/>
</dbReference>
<evidence type="ECO:0000256" key="2">
    <source>
        <dbReference type="ARBA" id="ARBA00033753"/>
    </source>
</evidence>
<evidence type="ECO:0000259" key="3">
    <source>
        <dbReference type="PROSITE" id="PS51668"/>
    </source>
</evidence>
<evidence type="ECO:0000313" key="7">
    <source>
        <dbReference type="Proteomes" id="UP000631312"/>
    </source>
</evidence>
<dbReference type="InterPro" id="IPR040372">
    <property type="entry name" value="YaeB-like"/>
</dbReference>
<evidence type="ECO:0000313" key="6">
    <source>
        <dbReference type="Proteomes" id="UP000590511"/>
    </source>
</evidence>
<dbReference type="PANTHER" id="PTHR12818:SF0">
    <property type="entry name" value="TRNA (ADENINE(37)-N6)-METHYLTRANSFERASE"/>
    <property type="match status" value="1"/>
</dbReference>
<dbReference type="PANTHER" id="PTHR12818">
    <property type="entry name" value="TRNA (ADENINE(37)-N6)-METHYLTRANSFERASE"/>
    <property type="match status" value="1"/>
</dbReference>
<organism evidence="5 6">
    <name type="scientific">Actinoplanes lobatus</name>
    <dbReference type="NCBI Taxonomy" id="113568"/>
    <lineage>
        <taxon>Bacteria</taxon>
        <taxon>Bacillati</taxon>
        <taxon>Actinomycetota</taxon>
        <taxon>Actinomycetes</taxon>
        <taxon>Micromonosporales</taxon>
        <taxon>Micromonosporaceae</taxon>
        <taxon>Actinoplanes</taxon>
    </lineage>
</organism>
<dbReference type="PROSITE" id="PS51668">
    <property type="entry name" value="TSAA_2"/>
    <property type="match status" value="1"/>
</dbReference>
<dbReference type="EMBL" id="BOMP01000016">
    <property type="protein sequence ID" value="GIE38029.1"/>
    <property type="molecule type" value="Genomic_DNA"/>
</dbReference>
<accession>A0A7W7MKL8</accession>
<keyword evidence="1" id="KW-0949">S-adenosyl-L-methionine</keyword>
<dbReference type="Proteomes" id="UP000590511">
    <property type="component" value="Unassembled WGS sequence"/>
</dbReference>
<dbReference type="Proteomes" id="UP000631312">
    <property type="component" value="Unassembled WGS sequence"/>
</dbReference>
<evidence type="ECO:0000313" key="4">
    <source>
        <dbReference type="EMBL" id="GIE38029.1"/>
    </source>
</evidence>
<sequence length="151" mass="16791">MTPIGIVRNERTTPEDDHWGKVDSVIELDPAQVDVEATLGLEEFSHIEVVFSFHLCDPARTTRGARHPRGNTALPKVGVLAQRVKDRPNHIGVSRCELIRVDGLRLHVRGLDAIDGTPVLDVKAFLSAMVPPVEAVREPGWVHDVMKSYYL</sequence>
<name>A0A7W7MKL8_9ACTN</name>
<reference evidence="5 6" key="1">
    <citation type="submission" date="2020-08" db="EMBL/GenBank/DDBJ databases">
        <title>Sequencing the genomes of 1000 actinobacteria strains.</title>
        <authorList>
            <person name="Klenk H.-P."/>
        </authorList>
    </citation>
    <scope>NUCLEOTIDE SEQUENCE [LARGE SCALE GENOMIC DNA]</scope>
    <source>
        <strain evidence="5 6">DSM 43150</strain>
    </source>
</reference>
<dbReference type="InterPro" id="IPR023370">
    <property type="entry name" value="TrmO-like_N"/>
</dbReference>